<dbReference type="AlphaFoldDB" id="A0A9P6G1K3"/>
<dbReference type="SMART" id="SM00315">
    <property type="entry name" value="RGS"/>
    <property type="match status" value="1"/>
</dbReference>
<feature type="domain" description="RGS" evidence="2">
    <location>
        <begin position="74"/>
        <end position="203"/>
    </location>
</feature>
<sequence>MRSDHSSQSQFCSDINSNHDFSDDDEGSYDLVESEQHRDPSSALSSKWDGAGDPLLHQILRDQGHGTAYSLERFAAFLQSQFCFENLAFWLAARHYKMSAQSLLSRIRESSPQFNLHQDSLPFITQAQTREFSDLQSDMLILLESFILPNTNSPYELNLSDKIRGRILKAVAEGNYHPRLLAPAVDAVDDLMKSSSYPLFLESVCEGANSLEQSDRDSSSNGSIATLGLCSRNDSKGSLYSAATAHYDYEGLIHNLCNNIDGDAHQHHHELEASGDSDHDHDNGHDRPWGLKAKLHFKVVSKALRRSSHAHAKFVDL</sequence>
<dbReference type="InterPro" id="IPR036305">
    <property type="entry name" value="RGS_sf"/>
</dbReference>
<accession>A0A9P6G1K3</accession>
<dbReference type="InterPro" id="IPR044926">
    <property type="entry name" value="RGS_subdomain_2"/>
</dbReference>
<evidence type="ECO:0000313" key="4">
    <source>
        <dbReference type="Proteomes" id="UP000780801"/>
    </source>
</evidence>
<dbReference type="CDD" id="cd07440">
    <property type="entry name" value="RGS"/>
    <property type="match status" value="1"/>
</dbReference>
<feature type="region of interest" description="Disordered" evidence="1">
    <location>
        <begin position="1"/>
        <end position="46"/>
    </location>
</feature>
<dbReference type="PANTHER" id="PTHR10845">
    <property type="entry name" value="REGULATOR OF G PROTEIN SIGNALING"/>
    <property type="match status" value="1"/>
</dbReference>
<dbReference type="Proteomes" id="UP000780801">
    <property type="component" value="Unassembled WGS sequence"/>
</dbReference>
<dbReference type="PROSITE" id="PS50132">
    <property type="entry name" value="RGS"/>
    <property type="match status" value="1"/>
</dbReference>
<organism evidence="3 4">
    <name type="scientific">Lunasporangiospora selenospora</name>
    <dbReference type="NCBI Taxonomy" id="979761"/>
    <lineage>
        <taxon>Eukaryota</taxon>
        <taxon>Fungi</taxon>
        <taxon>Fungi incertae sedis</taxon>
        <taxon>Mucoromycota</taxon>
        <taxon>Mortierellomycotina</taxon>
        <taxon>Mortierellomycetes</taxon>
        <taxon>Mortierellales</taxon>
        <taxon>Mortierellaceae</taxon>
        <taxon>Lunasporangiospora</taxon>
    </lineage>
</organism>
<dbReference type="Gene3D" id="1.10.167.10">
    <property type="entry name" value="Regulator of G-protein Signalling 4, domain 2"/>
    <property type="match status" value="1"/>
</dbReference>
<name>A0A9P6G1K3_9FUNG</name>
<dbReference type="InterPro" id="IPR016137">
    <property type="entry name" value="RGS"/>
</dbReference>
<dbReference type="SUPFAM" id="SSF48097">
    <property type="entry name" value="Regulator of G-protein signaling, RGS"/>
    <property type="match status" value="1"/>
</dbReference>
<dbReference type="OrthoDB" id="10266999at2759"/>
<reference evidence="3" key="1">
    <citation type="journal article" date="2020" name="Fungal Divers.">
        <title>Resolving the Mortierellaceae phylogeny through synthesis of multi-gene phylogenetics and phylogenomics.</title>
        <authorList>
            <person name="Vandepol N."/>
            <person name="Liber J."/>
            <person name="Desiro A."/>
            <person name="Na H."/>
            <person name="Kennedy M."/>
            <person name="Barry K."/>
            <person name="Grigoriev I.V."/>
            <person name="Miller A.N."/>
            <person name="O'Donnell K."/>
            <person name="Stajich J.E."/>
            <person name="Bonito G."/>
        </authorList>
    </citation>
    <scope>NUCLEOTIDE SEQUENCE</scope>
    <source>
        <strain evidence="3">KOD1015</strain>
    </source>
</reference>
<dbReference type="EMBL" id="JAABOA010000204">
    <property type="protein sequence ID" value="KAF9585329.1"/>
    <property type="molecule type" value="Genomic_DNA"/>
</dbReference>
<proteinExistence type="predicted"/>
<evidence type="ECO:0000313" key="3">
    <source>
        <dbReference type="EMBL" id="KAF9585329.1"/>
    </source>
</evidence>
<dbReference type="Pfam" id="PF00615">
    <property type="entry name" value="RGS"/>
    <property type="match status" value="1"/>
</dbReference>
<keyword evidence="4" id="KW-1185">Reference proteome</keyword>
<protein>
    <recommendedName>
        <fullName evidence="2">RGS domain-containing protein</fullName>
    </recommendedName>
</protein>
<feature type="compositionally biased region" description="Polar residues" evidence="1">
    <location>
        <begin position="1"/>
        <end position="19"/>
    </location>
</feature>
<evidence type="ECO:0000259" key="2">
    <source>
        <dbReference type="PROSITE" id="PS50132"/>
    </source>
</evidence>
<dbReference type="PANTHER" id="PTHR10845:SF192">
    <property type="entry name" value="DOUBLE HIT, ISOFORM B"/>
    <property type="match status" value="1"/>
</dbReference>
<comment type="caution">
    <text evidence="3">The sequence shown here is derived from an EMBL/GenBank/DDBJ whole genome shotgun (WGS) entry which is preliminary data.</text>
</comment>
<evidence type="ECO:0000256" key="1">
    <source>
        <dbReference type="SAM" id="MobiDB-lite"/>
    </source>
</evidence>
<gene>
    <name evidence="3" type="ORF">BGW38_002869</name>
</gene>